<reference evidence="3" key="1">
    <citation type="journal article" date="2014" name="Genome Announc.">
        <title>Draft genome sequence of Colletotrichum sublineola, a destructive pathogen of cultivated sorghum.</title>
        <authorList>
            <person name="Baroncelli R."/>
            <person name="Sanz-Martin J.M."/>
            <person name="Rech G.E."/>
            <person name="Sukno S.A."/>
            <person name="Thon M.R."/>
        </authorList>
    </citation>
    <scope>NUCLEOTIDE SEQUENCE [LARGE SCALE GENOMIC DNA]</scope>
    <source>
        <strain evidence="3">TX430BB</strain>
    </source>
</reference>
<proteinExistence type="predicted"/>
<feature type="region of interest" description="Disordered" evidence="1">
    <location>
        <begin position="46"/>
        <end position="72"/>
    </location>
</feature>
<evidence type="ECO:0000313" key="2">
    <source>
        <dbReference type="EMBL" id="KDN69161.1"/>
    </source>
</evidence>
<keyword evidence="3" id="KW-1185">Reference proteome</keyword>
<dbReference type="AlphaFoldDB" id="A0A066XTU3"/>
<evidence type="ECO:0000256" key="1">
    <source>
        <dbReference type="SAM" id="MobiDB-lite"/>
    </source>
</evidence>
<name>A0A066XTU3_COLSU</name>
<dbReference type="Proteomes" id="UP000027238">
    <property type="component" value="Unassembled WGS sequence"/>
</dbReference>
<dbReference type="HOGENOM" id="CLU_1315331_0_0_1"/>
<comment type="caution">
    <text evidence="2">The sequence shown here is derived from an EMBL/GenBank/DDBJ whole genome shotgun (WGS) entry which is preliminary data.</text>
</comment>
<organism evidence="2 3">
    <name type="scientific">Colletotrichum sublineola</name>
    <name type="common">Sorghum anthracnose fungus</name>
    <dbReference type="NCBI Taxonomy" id="1173701"/>
    <lineage>
        <taxon>Eukaryota</taxon>
        <taxon>Fungi</taxon>
        <taxon>Dikarya</taxon>
        <taxon>Ascomycota</taxon>
        <taxon>Pezizomycotina</taxon>
        <taxon>Sordariomycetes</taxon>
        <taxon>Hypocreomycetidae</taxon>
        <taxon>Glomerellales</taxon>
        <taxon>Glomerellaceae</taxon>
        <taxon>Colletotrichum</taxon>
        <taxon>Colletotrichum graminicola species complex</taxon>
    </lineage>
</organism>
<feature type="region of interest" description="Disordered" evidence="1">
    <location>
        <begin position="1"/>
        <end position="32"/>
    </location>
</feature>
<gene>
    <name evidence="2" type="ORF">CSUB01_10221</name>
</gene>
<evidence type="ECO:0000313" key="3">
    <source>
        <dbReference type="Proteomes" id="UP000027238"/>
    </source>
</evidence>
<sequence>MLRAAAAAAVREDESIDDNVPSEGVKEEPAGSVAAPLTAALLDEALASNKGEDGAGQGDKAVCRTPSAPPTGPMVGEGGADEAEEVQFYALPGCPFGIQCACEEGGMLRAIAEASNKGATLVVVLAALLHQAVRDAEAFFHQTVRIDIANTRPVISQLTRTVNYADKLSNNIHQSIYADVHFSAKAAELLAGMRTGGVYTKQSREQLLN</sequence>
<dbReference type="EMBL" id="JMSE01000546">
    <property type="protein sequence ID" value="KDN69161.1"/>
    <property type="molecule type" value="Genomic_DNA"/>
</dbReference>
<accession>A0A066XTU3</accession>
<protein>
    <submittedName>
        <fullName evidence="2">Uncharacterized protein</fullName>
    </submittedName>
</protein>